<dbReference type="EMBL" id="GBXM01059600">
    <property type="protein sequence ID" value="JAH48977.1"/>
    <property type="molecule type" value="Transcribed_RNA"/>
</dbReference>
<reference evidence="1" key="2">
    <citation type="journal article" date="2015" name="Fish Shellfish Immunol.">
        <title>Early steps in the European eel (Anguilla anguilla)-Vibrio vulnificus interaction in the gills: Role of the RtxA13 toxin.</title>
        <authorList>
            <person name="Callol A."/>
            <person name="Pajuelo D."/>
            <person name="Ebbesson L."/>
            <person name="Teles M."/>
            <person name="MacKenzie S."/>
            <person name="Amaro C."/>
        </authorList>
    </citation>
    <scope>NUCLEOTIDE SEQUENCE</scope>
</reference>
<sequence length="28" mass="2753">MNSTGDSSQAGKCASRLVSSSFLASSCA</sequence>
<proteinExistence type="predicted"/>
<evidence type="ECO:0000313" key="1">
    <source>
        <dbReference type="EMBL" id="JAH48977.1"/>
    </source>
</evidence>
<reference evidence="1" key="1">
    <citation type="submission" date="2014-11" db="EMBL/GenBank/DDBJ databases">
        <authorList>
            <person name="Amaro Gonzalez C."/>
        </authorList>
    </citation>
    <scope>NUCLEOTIDE SEQUENCE</scope>
</reference>
<dbReference type="AlphaFoldDB" id="A0A0E9T6D9"/>
<accession>A0A0E9T6D9</accession>
<protein>
    <submittedName>
        <fullName evidence="1">Uncharacterized protein</fullName>
    </submittedName>
</protein>
<name>A0A0E9T6D9_ANGAN</name>
<organism evidence="1">
    <name type="scientific">Anguilla anguilla</name>
    <name type="common">European freshwater eel</name>
    <name type="synonym">Muraena anguilla</name>
    <dbReference type="NCBI Taxonomy" id="7936"/>
    <lineage>
        <taxon>Eukaryota</taxon>
        <taxon>Metazoa</taxon>
        <taxon>Chordata</taxon>
        <taxon>Craniata</taxon>
        <taxon>Vertebrata</taxon>
        <taxon>Euteleostomi</taxon>
        <taxon>Actinopterygii</taxon>
        <taxon>Neopterygii</taxon>
        <taxon>Teleostei</taxon>
        <taxon>Anguilliformes</taxon>
        <taxon>Anguillidae</taxon>
        <taxon>Anguilla</taxon>
    </lineage>
</organism>